<dbReference type="OrthoDB" id="354at2759"/>
<proteinExistence type="inferred from homology"/>
<dbReference type="PANTHER" id="PTHR28580:SF1">
    <property type="entry name" value="GENERAL TRANSCRIPTION FACTOR IIH SUBUNIT 5"/>
    <property type="match status" value="1"/>
</dbReference>
<dbReference type="Proteomes" id="UP000077266">
    <property type="component" value="Unassembled WGS sequence"/>
</dbReference>
<keyword evidence="3 8" id="KW-0227">DNA damage</keyword>
<dbReference type="PANTHER" id="PTHR28580">
    <property type="entry name" value="GENERAL TRANSCRIPTION FACTOR IIH SUBUNIT 5"/>
    <property type="match status" value="1"/>
</dbReference>
<evidence type="ECO:0000313" key="10">
    <source>
        <dbReference type="Proteomes" id="UP000077266"/>
    </source>
</evidence>
<dbReference type="SUPFAM" id="SSF142897">
    <property type="entry name" value="TFB5-like"/>
    <property type="match status" value="1"/>
</dbReference>
<comment type="subunit">
    <text evidence="8">Component of the 7-subunit TFIIH core complex.</text>
</comment>
<evidence type="ECO:0000256" key="4">
    <source>
        <dbReference type="ARBA" id="ARBA00023015"/>
    </source>
</evidence>
<dbReference type="InParanoid" id="A0A165BQX9"/>
<keyword evidence="5 8" id="KW-0804">Transcription</keyword>
<dbReference type="GO" id="GO:0006294">
    <property type="term" value="P:nucleotide-excision repair, preincision complex assembly"/>
    <property type="evidence" value="ECO:0007669"/>
    <property type="project" value="TreeGrafter"/>
</dbReference>
<comment type="subcellular location">
    <subcellularLocation>
        <location evidence="1 8">Nucleus</location>
    </subcellularLocation>
</comment>
<accession>A0A165BQX9</accession>
<name>A0A165BQX9_EXIGL</name>
<protein>
    <recommendedName>
        <fullName evidence="8">General transcription and DNA repair factor IIH subunit TFB5</fullName>
    </recommendedName>
</protein>
<evidence type="ECO:0000313" key="9">
    <source>
        <dbReference type="EMBL" id="KZV81087.1"/>
    </source>
</evidence>
<keyword evidence="10" id="KW-1185">Reference proteome</keyword>
<dbReference type="InterPro" id="IPR035935">
    <property type="entry name" value="TFB5-like_sf"/>
</dbReference>
<evidence type="ECO:0000256" key="1">
    <source>
        <dbReference type="ARBA" id="ARBA00004123"/>
    </source>
</evidence>
<keyword evidence="6 8" id="KW-0234">DNA repair</keyword>
<reference evidence="9 10" key="1">
    <citation type="journal article" date="2016" name="Mol. Biol. Evol.">
        <title>Comparative Genomics of Early-Diverging Mushroom-Forming Fungi Provides Insights into the Origins of Lignocellulose Decay Capabilities.</title>
        <authorList>
            <person name="Nagy L.G."/>
            <person name="Riley R."/>
            <person name="Tritt A."/>
            <person name="Adam C."/>
            <person name="Daum C."/>
            <person name="Floudas D."/>
            <person name="Sun H."/>
            <person name="Yadav J.S."/>
            <person name="Pangilinan J."/>
            <person name="Larsson K.H."/>
            <person name="Matsuura K."/>
            <person name="Barry K."/>
            <person name="Labutti K."/>
            <person name="Kuo R."/>
            <person name="Ohm R.A."/>
            <person name="Bhattacharya S.S."/>
            <person name="Shirouzu T."/>
            <person name="Yoshinaga Y."/>
            <person name="Martin F.M."/>
            <person name="Grigoriev I.V."/>
            <person name="Hibbett D.S."/>
        </authorList>
    </citation>
    <scope>NUCLEOTIDE SEQUENCE [LARGE SCALE GENOMIC DNA]</scope>
    <source>
        <strain evidence="9 10">HHB12029</strain>
    </source>
</reference>
<dbReference type="Gene3D" id="3.30.70.1220">
    <property type="entry name" value="TFB5-like"/>
    <property type="match status" value="1"/>
</dbReference>
<evidence type="ECO:0000256" key="5">
    <source>
        <dbReference type="ARBA" id="ARBA00023163"/>
    </source>
</evidence>
<dbReference type="GO" id="GO:0000439">
    <property type="term" value="C:transcription factor TFIIH core complex"/>
    <property type="evidence" value="ECO:0007669"/>
    <property type="project" value="UniProtKB-UniRule"/>
</dbReference>
<evidence type="ECO:0000256" key="8">
    <source>
        <dbReference type="RuleBase" id="RU368032"/>
    </source>
</evidence>
<dbReference type="GO" id="GO:0006367">
    <property type="term" value="P:transcription initiation at RNA polymerase II promoter"/>
    <property type="evidence" value="ECO:0007669"/>
    <property type="project" value="UniProtKB-UniRule"/>
</dbReference>
<dbReference type="STRING" id="1314781.A0A165BQX9"/>
<sequence length="69" mass="7842">MKAIKGVLLTCDSAVKQLLIMMDERSSGSATFIIQDLDEHHLLIKADEHERVKRELEAELEKNSYTADL</sequence>
<dbReference type="Pfam" id="PF06331">
    <property type="entry name" value="Tfb5"/>
    <property type="match status" value="1"/>
</dbReference>
<comment type="similarity">
    <text evidence="2 8">Belongs to the TFB5 family.</text>
</comment>
<gene>
    <name evidence="9" type="ORF">EXIGLDRAFT_780148</name>
</gene>
<keyword evidence="4 8" id="KW-0805">Transcription regulation</keyword>
<dbReference type="EMBL" id="KV426419">
    <property type="protein sequence ID" value="KZV81087.1"/>
    <property type="molecule type" value="Genomic_DNA"/>
</dbReference>
<dbReference type="SMART" id="SM01395">
    <property type="entry name" value="Tbf5"/>
    <property type="match status" value="1"/>
</dbReference>
<dbReference type="GO" id="GO:0005675">
    <property type="term" value="C:transcription factor TFIIH holo complex"/>
    <property type="evidence" value="ECO:0007669"/>
    <property type="project" value="TreeGrafter"/>
</dbReference>
<keyword evidence="7 8" id="KW-0539">Nucleus</keyword>
<organism evidence="9 10">
    <name type="scientific">Exidia glandulosa HHB12029</name>
    <dbReference type="NCBI Taxonomy" id="1314781"/>
    <lineage>
        <taxon>Eukaryota</taxon>
        <taxon>Fungi</taxon>
        <taxon>Dikarya</taxon>
        <taxon>Basidiomycota</taxon>
        <taxon>Agaricomycotina</taxon>
        <taxon>Agaricomycetes</taxon>
        <taxon>Auriculariales</taxon>
        <taxon>Exidiaceae</taxon>
        <taxon>Exidia</taxon>
    </lineage>
</organism>
<comment type="function">
    <text evidence="8">In NER, TFIIH acts by opening DNA around the lesion to allow the excision of the damaged oligonucleotide and its replacement by a new DNA fragment. In transcription, TFIIH has an essential role in transcription initiation. When the pre-initiation complex (PIC) has been established, TFIIH is required for promoter opening and promoter escape.</text>
</comment>
<evidence type="ECO:0000256" key="6">
    <source>
        <dbReference type="ARBA" id="ARBA00023204"/>
    </source>
</evidence>
<dbReference type="FunCoup" id="A0A165BQX9">
    <property type="interactions" value="76"/>
</dbReference>
<evidence type="ECO:0000256" key="3">
    <source>
        <dbReference type="ARBA" id="ARBA00022763"/>
    </source>
</evidence>
<evidence type="ECO:0000256" key="2">
    <source>
        <dbReference type="ARBA" id="ARBA00007470"/>
    </source>
</evidence>
<dbReference type="InterPro" id="IPR009400">
    <property type="entry name" value="TFIIH_TTDA/Tfb5"/>
</dbReference>
<evidence type="ECO:0000256" key="7">
    <source>
        <dbReference type="ARBA" id="ARBA00023242"/>
    </source>
</evidence>
<dbReference type="AlphaFoldDB" id="A0A165BQX9"/>